<accession>A0A202BTG2</accession>
<comment type="caution">
    <text evidence="1">The sequence shown here is derived from an EMBL/GenBank/DDBJ whole genome shotgun (WGS) entry which is preliminary data.</text>
</comment>
<dbReference type="Proteomes" id="UP000196355">
    <property type="component" value="Unassembled WGS sequence"/>
</dbReference>
<organism evidence="1 2">
    <name type="scientific">Chryseobacterium mucoviscidosis</name>
    <dbReference type="NCBI Taxonomy" id="1945581"/>
    <lineage>
        <taxon>Bacteria</taxon>
        <taxon>Pseudomonadati</taxon>
        <taxon>Bacteroidota</taxon>
        <taxon>Flavobacteriia</taxon>
        <taxon>Flavobacteriales</taxon>
        <taxon>Weeksellaceae</taxon>
        <taxon>Chryseobacterium group</taxon>
        <taxon>Chryseobacterium</taxon>
    </lineage>
</organism>
<dbReference type="RefSeq" id="WP_087711820.1">
    <property type="nucleotide sequence ID" value="NZ_MVAG01000147.1"/>
</dbReference>
<name>A0A202BTG2_9FLAO</name>
<keyword evidence="2" id="KW-1185">Reference proteome</keyword>
<protein>
    <submittedName>
        <fullName evidence="1">Uncharacterized protein</fullName>
    </submittedName>
</protein>
<dbReference type="EMBL" id="MVAG01000147">
    <property type="protein sequence ID" value="OVE54750.1"/>
    <property type="molecule type" value="Genomic_DNA"/>
</dbReference>
<proteinExistence type="predicted"/>
<gene>
    <name evidence="1" type="ORF">B0E34_18175</name>
</gene>
<evidence type="ECO:0000313" key="1">
    <source>
        <dbReference type="EMBL" id="OVE54750.1"/>
    </source>
</evidence>
<evidence type="ECO:0000313" key="2">
    <source>
        <dbReference type="Proteomes" id="UP000196355"/>
    </source>
</evidence>
<reference evidence="2" key="1">
    <citation type="submission" date="2017-02" db="EMBL/GenBank/DDBJ databases">
        <authorList>
            <person name="Tetz G."/>
            <person name="Tetz V."/>
        </authorList>
    </citation>
    <scope>NUCLEOTIDE SEQUENCE [LARGE SCALE GENOMIC DNA]</scope>
    <source>
        <strain evidence="2">VT16-26</strain>
    </source>
</reference>
<dbReference type="AlphaFoldDB" id="A0A202BTG2"/>
<sequence>MPDFRIISESFKELSQLEEILREIAQKTNNLIGKDIDEYGTSFNIINPSTGFDISFSIYTKEEFIDTFKFHDNLYGNIVQINWSSKMSHEDIDNFMMPLIKELREYLPDVLVESSDDFITLDEFIKREEEE</sequence>